<feature type="compositionally biased region" description="Basic and acidic residues" evidence="1">
    <location>
        <begin position="744"/>
        <end position="764"/>
    </location>
</feature>
<dbReference type="EMBL" id="JADGIZ020000003">
    <property type="protein sequence ID" value="KAL2919240.1"/>
    <property type="molecule type" value="Genomic_DNA"/>
</dbReference>
<evidence type="ECO:0000313" key="3">
    <source>
        <dbReference type="Proteomes" id="UP001527925"/>
    </source>
</evidence>
<feature type="region of interest" description="Disordered" evidence="1">
    <location>
        <begin position="480"/>
        <end position="499"/>
    </location>
</feature>
<feature type="compositionally biased region" description="Basic and acidic residues" evidence="1">
    <location>
        <begin position="483"/>
        <end position="492"/>
    </location>
</feature>
<feature type="region of interest" description="Disordered" evidence="1">
    <location>
        <begin position="222"/>
        <end position="346"/>
    </location>
</feature>
<feature type="region of interest" description="Disordered" evidence="1">
    <location>
        <begin position="809"/>
        <end position="864"/>
    </location>
</feature>
<comment type="caution">
    <text evidence="2">The sequence shown here is derived from an EMBL/GenBank/DDBJ whole genome shotgun (WGS) entry which is preliminary data.</text>
</comment>
<name>A0ABR4NI93_9FUNG</name>
<keyword evidence="3" id="KW-1185">Reference proteome</keyword>
<reference evidence="2 3" key="1">
    <citation type="submission" date="2023-09" db="EMBL/GenBank/DDBJ databases">
        <title>Pangenome analysis of Batrachochytrium dendrobatidis and related Chytrids.</title>
        <authorList>
            <person name="Yacoub M.N."/>
            <person name="Stajich J.E."/>
            <person name="James T.Y."/>
        </authorList>
    </citation>
    <scope>NUCLEOTIDE SEQUENCE [LARGE SCALE GENOMIC DNA]</scope>
    <source>
        <strain evidence="2 3">JEL0888</strain>
    </source>
</reference>
<organism evidence="2 3">
    <name type="scientific">Polyrhizophydium stewartii</name>
    <dbReference type="NCBI Taxonomy" id="2732419"/>
    <lineage>
        <taxon>Eukaryota</taxon>
        <taxon>Fungi</taxon>
        <taxon>Fungi incertae sedis</taxon>
        <taxon>Chytridiomycota</taxon>
        <taxon>Chytridiomycota incertae sedis</taxon>
        <taxon>Chytridiomycetes</taxon>
        <taxon>Rhizophydiales</taxon>
        <taxon>Rhizophydiales incertae sedis</taxon>
        <taxon>Polyrhizophydium</taxon>
    </lineage>
</organism>
<feature type="compositionally biased region" description="Basic and acidic residues" evidence="1">
    <location>
        <begin position="844"/>
        <end position="854"/>
    </location>
</feature>
<gene>
    <name evidence="2" type="ORF">HK105_200883</name>
</gene>
<feature type="compositionally biased region" description="Low complexity" evidence="1">
    <location>
        <begin position="224"/>
        <end position="299"/>
    </location>
</feature>
<proteinExistence type="predicted"/>
<evidence type="ECO:0000313" key="2">
    <source>
        <dbReference type="EMBL" id="KAL2919240.1"/>
    </source>
</evidence>
<evidence type="ECO:0000256" key="1">
    <source>
        <dbReference type="SAM" id="MobiDB-lite"/>
    </source>
</evidence>
<feature type="compositionally biased region" description="Polar residues" evidence="1">
    <location>
        <begin position="822"/>
        <end position="835"/>
    </location>
</feature>
<feature type="region of interest" description="Disordered" evidence="1">
    <location>
        <begin position="741"/>
        <end position="786"/>
    </location>
</feature>
<protein>
    <submittedName>
        <fullName evidence="2">Uncharacterized protein</fullName>
    </submittedName>
</protein>
<sequence>MFATSDVRHAVAADSSDAPRCVPLGDGSGGTVFYAVSRDRAMLGRYVCAGDCADRSRCALAKTWANIDANLLGLCGTFFRVVSEKAALDASAVNAMPTGDGAGSYATAQSLVISTDHSAGSCGGQQTLGTIRYIYEKCTRIGQGYYVITQFLDGDSFRLLRCTSSSCSSGCSVYDTYKKPSPPGKTNCITGSSSDALVFPGSALSVTSDFASSSPVNAWPVKASTPGSSGSSGTPNTPSTPSAPGSGSSSGSGSTSGSSGSPGSHSSPDSTGASGSAGNSGIAGDASSNPSPGSPAAGDTTVTASSGSGLPVDPTKPKIVSPDPSNPGIPASPSNLPPLVSQSSSGVSPAAIAGSVVGSLAAVALLAVGGFVAAKRANVLERLTERFAASRRKPDPESPMLKPGDVAADSLKGISVPETAVVVDDVLPRSNTTASISSDSGNGTISEIGVVTTASRSILPSRGKALARQSTVLSLPVSLPTNRDSRLSRTDPHASMVSDYSVGPDPINLVAAALATIQQDKAASPREETTMPALKPIAATALAADIAAATAAITTQAVPADAPAQTATAAAAATSAAMSPAAPAAIPTALPQTHVQIAHAQQPAFAPQGAFLVAPQPVLGDQAFMFPQQQFQQEIYAAALAAAAAVASPMPQSVGESSSQPSNALSSQTIAPWDSISQVGVQRTPSLIVAPTGMRISHAASEPLPSRFGALDEEKELGDEPESDLHAYTVHVVERFATKQPDAAAHDAGTHGDEQAQDQQDKKAQAKPAVPCAGGTARSKIGSNSGIDTELDRLEADLHNLLQTQFEKETAQRAAAGAEATSMGSQTSSSVTDSAQDIPIAATDADRLMPENEHQYANGSVIDL</sequence>
<accession>A0ABR4NI93</accession>
<dbReference type="Proteomes" id="UP001527925">
    <property type="component" value="Unassembled WGS sequence"/>
</dbReference>